<dbReference type="eggNOG" id="COG0675">
    <property type="taxonomic scope" value="Bacteria"/>
</dbReference>
<protein>
    <submittedName>
        <fullName evidence="1">Uncharacterized protein</fullName>
    </submittedName>
</protein>
<dbReference type="InterPro" id="IPR049868">
    <property type="entry name" value="V_Cas12k"/>
</dbReference>
<proteinExistence type="predicted"/>
<dbReference type="RefSeq" id="WP_015203161.1">
    <property type="nucleotide sequence ID" value="NC_019753.1"/>
</dbReference>
<dbReference type="OrthoDB" id="527512at2"/>
<organism evidence="1 2">
    <name type="scientific">Crinalium epipsammum PCC 9333</name>
    <dbReference type="NCBI Taxonomy" id="1173022"/>
    <lineage>
        <taxon>Bacteria</taxon>
        <taxon>Bacillati</taxon>
        <taxon>Cyanobacteriota</taxon>
        <taxon>Cyanophyceae</taxon>
        <taxon>Gomontiellales</taxon>
        <taxon>Gomontiellaceae</taxon>
        <taxon>Crinalium</taxon>
    </lineage>
</organism>
<dbReference type="NCBIfam" id="NF038191">
    <property type="entry name" value="V_Cas12k"/>
    <property type="match status" value="1"/>
</dbReference>
<sequence length="711" mass="83297">MSDQTSQNNEITIQSLLEAPEETLCFLWQLMVNVTELINSLLHHINTHPDFDIWLTQCAIPASVINSFIKTAKTQSPYREMPTRFITSAQNLVNEMFKSWFEIQRLKRLSLKGKRHFFTILKSDEELQRESDCTFDTLCQEAAIILQQTQLQIEQKRLDANQPPPTLDKQAFWEVAHVLYKAYDQADTPLVRSGIALLLKNQNQVPEQFEDPKKYQQRRQAKQEEIERLEHQLQSKAPKGRLTDQQEWLRILEKASQPITEVAEFRDIQAQLLRKFFALVYPVTFSTNTDLQWSTNQQGRICVQFYGMSKYTFEIACDRRQLNWFKRFLADYQLYKQHKTQIPTGLMPLRCARLVWTEGQDDFALIVATWLLIAVIQHKFYHIAWLLLKNHRIIKSPPWRVHHLHLHCIVDHRLWTQEGKEIVKAEKIPQTEKLINDFQQKERIQENGLTTGQQQRLKASETSLRLLQNCDHFAASKRISYRGQPNRILGVSIGLHEPVTIMIVNTTTGKTLASRNTKQLLDKKRRVRDQQPELPKYEERQHFTNIYKEISDYELFLFYRQQKQQHQHQRHKAQIKATPDHSKEANLGLYINRLLAKAIIEFAQQHQVSTIILPDLKNKRESIESEAKALAKLKIPKDKSRQQQYTRNILSEVSQWSYKQLSDCIINKASQSGIAIEIIQQISQGNPYQKARNLITTFTKNSGNKCSAKIE</sequence>
<evidence type="ECO:0000313" key="2">
    <source>
        <dbReference type="Proteomes" id="UP000010472"/>
    </source>
</evidence>
<dbReference type="HOGENOM" id="CLU_384464_0_0_3"/>
<dbReference type="AlphaFoldDB" id="K9W0X4"/>
<accession>K9W0X4</accession>
<reference evidence="1 2" key="1">
    <citation type="submission" date="2012-06" db="EMBL/GenBank/DDBJ databases">
        <title>Finished chromosome of genome of Crinalium epipsammum PCC 9333.</title>
        <authorList>
            <consortium name="US DOE Joint Genome Institute"/>
            <person name="Gugger M."/>
            <person name="Coursin T."/>
            <person name="Rippka R."/>
            <person name="Tandeau De Marsac N."/>
            <person name="Huntemann M."/>
            <person name="Wei C.-L."/>
            <person name="Han J."/>
            <person name="Detter J.C."/>
            <person name="Han C."/>
            <person name="Tapia R."/>
            <person name="Davenport K."/>
            <person name="Daligault H."/>
            <person name="Erkkila T."/>
            <person name="Gu W."/>
            <person name="Munk A.C.C."/>
            <person name="Teshima H."/>
            <person name="Xu Y."/>
            <person name="Chain P."/>
            <person name="Chen A."/>
            <person name="Krypides N."/>
            <person name="Mavromatis K."/>
            <person name="Markowitz V."/>
            <person name="Szeto E."/>
            <person name="Ivanova N."/>
            <person name="Mikhailova N."/>
            <person name="Ovchinnikova G."/>
            <person name="Pagani I."/>
            <person name="Pati A."/>
            <person name="Goodwin L."/>
            <person name="Peters L."/>
            <person name="Pitluck S."/>
            <person name="Woyke T."/>
            <person name="Kerfeld C."/>
        </authorList>
    </citation>
    <scope>NUCLEOTIDE SEQUENCE [LARGE SCALE GENOMIC DNA]</scope>
    <source>
        <strain evidence="1 2">PCC 9333</strain>
    </source>
</reference>
<dbReference type="STRING" id="1173022.Cri9333_2173"/>
<dbReference type="PATRIC" id="fig|1173022.3.peg.2348"/>
<dbReference type="KEGG" id="cep:Cri9333_2173"/>
<name>K9W0X4_9CYAN</name>
<gene>
    <name evidence="1" type="ORF">Cri9333_2173</name>
</gene>
<dbReference type="EMBL" id="CP003620">
    <property type="protein sequence ID" value="AFZ13045.1"/>
    <property type="molecule type" value="Genomic_DNA"/>
</dbReference>
<evidence type="ECO:0000313" key="1">
    <source>
        <dbReference type="EMBL" id="AFZ13045.1"/>
    </source>
</evidence>
<dbReference type="Proteomes" id="UP000010472">
    <property type="component" value="Chromosome"/>
</dbReference>
<keyword evidence="2" id="KW-1185">Reference proteome</keyword>